<dbReference type="Proteomes" id="UP000243459">
    <property type="component" value="Chromosome 1"/>
</dbReference>
<dbReference type="SUPFAM" id="SSF46689">
    <property type="entry name" value="Homeodomain-like"/>
    <property type="match status" value="1"/>
</dbReference>
<dbReference type="PROSITE" id="PS51294">
    <property type="entry name" value="HTH_MYB"/>
    <property type="match status" value="1"/>
</dbReference>
<evidence type="ECO:0000256" key="1">
    <source>
        <dbReference type="ARBA" id="ARBA00023125"/>
    </source>
</evidence>
<feature type="domain" description="HTH myb-type" evidence="4">
    <location>
        <begin position="36"/>
        <end position="91"/>
    </location>
</feature>
<feature type="region of interest" description="Disordered" evidence="2">
    <location>
        <begin position="146"/>
        <end position="166"/>
    </location>
</feature>
<protein>
    <submittedName>
        <fullName evidence="5">Uncharacterized protein</fullName>
    </submittedName>
</protein>
<dbReference type="Gramene" id="ONK80173">
    <property type="protein sequence ID" value="ONK80173"/>
    <property type="gene ID" value="A4U43_C01F14710"/>
</dbReference>
<dbReference type="SMART" id="SM00717">
    <property type="entry name" value="SANT"/>
    <property type="match status" value="1"/>
</dbReference>
<dbReference type="PANTHER" id="PTHR45614">
    <property type="entry name" value="MYB PROTEIN-RELATED"/>
    <property type="match status" value="1"/>
</dbReference>
<dbReference type="GO" id="GO:0000978">
    <property type="term" value="F:RNA polymerase II cis-regulatory region sequence-specific DNA binding"/>
    <property type="evidence" value="ECO:0007669"/>
    <property type="project" value="TreeGrafter"/>
</dbReference>
<accession>A0A5P1FR26</accession>
<dbReference type="AlphaFoldDB" id="A0A5P1FR26"/>
<proteinExistence type="predicted"/>
<evidence type="ECO:0000313" key="5">
    <source>
        <dbReference type="EMBL" id="ONK80173.1"/>
    </source>
</evidence>
<dbReference type="InterPro" id="IPR017930">
    <property type="entry name" value="Myb_dom"/>
</dbReference>
<dbReference type="PROSITE" id="PS50090">
    <property type="entry name" value="MYB_LIKE"/>
    <property type="match status" value="1"/>
</dbReference>
<keyword evidence="6" id="KW-1185">Reference proteome</keyword>
<dbReference type="GO" id="GO:0000981">
    <property type="term" value="F:DNA-binding transcription factor activity, RNA polymerase II-specific"/>
    <property type="evidence" value="ECO:0007669"/>
    <property type="project" value="TreeGrafter"/>
</dbReference>
<evidence type="ECO:0000256" key="2">
    <source>
        <dbReference type="SAM" id="MobiDB-lite"/>
    </source>
</evidence>
<dbReference type="Pfam" id="PF00249">
    <property type="entry name" value="Myb_DNA-binding"/>
    <property type="match status" value="1"/>
</dbReference>
<feature type="domain" description="Myb-like" evidence="3">
    <location>
        <begin position="36"/>
        <end position="87"/>
    </location>
</feature>
<dbReference type="InterPro" id="IPR001005">
    <property type="entry name" value="SANT/Myb"/>
</dbReference>
<dbReference type="EMBL" id="CM007381">
    <property type="protein sequence ID" value="ONK80173.1"/>
    <property type="molecule type" value="Genomic_DNA"/>
</dbReference>
<sequence length="221" mass="24587">MEEEEEEQVHEAVMIGDDDSANVGGRASMATTMEGREEKVKGPWSSEEDAVQSILVIKLGTWNWNFIAQGIAGRSRKSCKLRWCNQLAPYAEGGHTGPPSNFKSYLQDSDFTNYVVSVTSFSSSFKNYSDGDNLLLDTFHRYSVTPSTTKTPSPSTPSAGTSSPPTSPPTPHFLFLYSVHNITIRVFIKVDDFDFHLLKLMWSAAAYLFVIKAKVLRGEKM</sequence>
<feature type="region of interest" description="Disordered" evidence="2">
    <location>
        <begin position="1"/>
        <end position="25"/>
    </location>
</feature>
<evidence type="ECO:0000313" key="6">
    <source>
        <dbReference type="Proteomes" id="UP000243459"/>
    </source>
</evidence>
<dbReference type="Gene3D" id="1.10.10.60">
    <property type="entry name" value="Homeodomain-like"/>
    <property type="match status" value="1"/>
</dbReference>
<keyword evidence="1" id="KW-0238">DNA-binding</keyword>
<gene>
    <name evidence="5" type="ORF">A4U43_C01F14710</name>
</gene>
<dbReference type="PANTHER" id="PTHR45614:SF25">
    <property type="entry name" value="MYB PROTEIN"/>
    <property type="match status" value="1"/>
</dbReference>
<evidence type="ECO:0000259" key="4">
    <source>
        <dbReference type="PROSITE" id="PS51294"/>
    </source>
</evidence>
<name>A0A5P1FR26_ASPOF</name>
<organism evidence="5 6">
    <name type="scientific">Asparagus officinalis</name>
    <name type="common">Garden asparagus</name>
    <dbReference type="NCBI Taxonomy" id="4686"/>
    <lineage>
        <taxon>Eukaryota</taxon>
        <taxon>Viridiplantae</taxon>
        <taxon>Streptophyta</taxon>
        <taxon>Embryophyta</taxon>
        <taxon>Tracheophyta</taxon>
        <taxon>Spermatophyta</taxon>
        <taxon>Magnoliopsida</taxon>
        <taxon>Liliopsida</taxon>
        <taxon>Asparagales</taxon>
        <taxon>Asparagaceae</taxon>
        <taxon>Asparagoideae</taxon>
        <taxon>Asparagus</taxon>
    </lineage>
</organism>
<dbReference type="InterPro" id="IPR050560">
    <property type="entry name" value="MYB_TF"/>
</dbReference>
<dbReference type="CDD" id="cd00167">
    <property type="entry name" value="SANT"/>
    <property type="match status" value="1"/>
</dbReference>
<reference evidence="6" key="1">
    <citation type="journal article" date="2017" name="Nat. Commun.">
        <title>The asparagus genome sheds light on the origin and evolution of a young Y chromosome.</title>
        <authorList>
            <person name="Harkess A."/>
            <person name="Zhou J."/>
            <person name="Xu C."/>
            <person name="Bowers J.E."/>
            <person name="Van der Hulst R."/>
            <person name="Ayyampalayam S."/>
            <person name="Mercati F."/>
            <person name="Riccardi P."/>
            <person name="McKain M.R."/>
            <person name="Kakrana A."/>
            <person name="Tang H."/>
            <person name="Ray J."/>
            <person name="Groenendijk J."/>
            <person name="Arikit S."/>
            <person name="Mathioni S.M."/>
            <person name="Nakano M."/>
            <person name="Shan H."/>
            <person name="Telgmann-Rauber A."/>
            <person name="Kanno A."/>
            <person name="Yue Z."/>
            <person name="Chen H."/>
            <person name="Li W."/>
            <person name="Chen Y."/>
            <person name="Xu X."/>
            <person name="Zhang Y."/>
            <person name="Luo S."/>
            <person name="Chen H."/>
            <person name="Gao J."/>
            <person name="Mao Z."/>
            <person name="Pires J.C."/>
            <person name="Luo M."/>
            <person name="Kudrna D."/>
            <person name="Wing R.A."/>
            <person name="Meyers B.C."/>
            <person name="Yi K."/>
            <person name="Kong H."/>
            <person name="Lavrijsen P."/>
            <person name="Sunseri F."/>
            <person name="Falavigna A."/>
            <person name="Ye Y."/>
            <person name="Leebens-Mack J.H."/>
            <person name="Chen G."/>
        </authorList>
    </citation>
    <scope>NUCLEOTIDE SEQUENCE [LARGE SCALE GENOMIC DNA]</scope>
    <source>
        <strain evidence="6">cv. DH0086</strain>
    </source>
</reference>
<evidence type="ECO:0000259" key="3">
    <source>
        <dbReference type="PROSITE" id="PS50090"/>
    </source>
</evidence>
<dbReference type="InterPro" id="IPR009057">
    <property type="entry name" value="Homeodomain-like_sf"/>
</dbReference>
<feature type="compositionally biased region" description="Low complexity" evidence="2">
    <location>
        <begin position="146"/>
        <end position="164"/>
    </location>
</feature>
<dbReference type="GO" id="GO:0005634">
    <property type="term" value="C:nucleus"/>
    <property type="evidence" value="ECO:0007669"/>
    <property type="project" value="TreeGrafter"/>
</dbReference>